<dbReference type="PROSITE" id="PS51959">
    <property type="entry name" value="ENDOU"/>
    <property type="match status" value="1"/>
</dbReference>
<dbReference type="GO" id="GO:0016787">
    <property type="term" value="F:hydrolase activity"/>
    <property type="evidence" value="ECO:0007669"/>
    <property type="project" value="UniProtKB-KW"/>
</dbReference>
<gene>
    <name evidence="13" type="ORF">EGW08_003327</name>
</gene>
<dbReference type="InterPro" id="IPR018998">
    <property type="entry name" value="EndoU_C"/>
</dbReference>
<comment type="caution">
    <text evidence="13">The sequence shown here is derived from an EMBL/GenBank/DDBJ whole genome shotgun (WGS) entry which is preliminary data.</text>
</comment>
<dbReference type="EMBL" id="RQTK01000071">
    <property type="protein sequence ID" value="RUS88888.1"/>
    <property type="molecule type" value="Genomic_DNA"/>
</dbReference>
<comment type="subunit">
    <text evidence="3 11">Monomer.</text>
</comment>
<dbReference type="GO" id="GO:0046872">
    <property type="term" value="F:metal ion binding"/>
    <property type="evidence" value="ECO:0007669"/>
    <property type="project" value="UniProtKB-UniRule"/>
</dbReference>
<dbReference type="AlphaFoldDB" id="A0A3S1BQ99"/>
<accession>A0A3S1BQ99</accession>
<dbReference type="InterPro" id="IPR037227">
    <property type="entry name" value="EndoU-like"/>
</dbReference>
<feature type="domain" description="EndoU" evidence="12">
    <location>
        <begin position="1"/>
        <end position="260"/>
    </location>
</feature>
<keyword evidence="9 11" id="KW-0464">Manganese</keyword>
<evidence type="ECO:0000256" key="10">
    <source>
        <dbReference type="ARBA" id="ARBA00023239"/>
    </source>
</evidence>
<keyword evidence="10" id="KW-0456">Lyase</keyword>
<organism evidence="13 14">
    <name type="scientific">Elysia chlorotica</name>
    <name type="common">Eastern emerald elysia</name>
    <name type="synonym">Sea slug</name>
    <dbReference type="NCBI Taxonomy" id="188477"/>
    <lineage>
        <taxon>Eukaryota</taxon>
        <taxon>Metazoa</taxon>
        <taxon>Spiralia</taxon>
        <taxon>Lophotrochozoa</taxon>
        <taxon>Mollusca</taxon>
        <taxon>Gastropoda</taxon>
        <taxon>Heterobranchia</taxon>
        <taxon>Euthyneura</taxon>
        <taxon>Panpulmonata</taxon>
        <taxon>Sacoglossa</taxon>
        <taxon>Placobranchoidea</taxon>
        <taxon>Plakobranchidae</taxon>
        <taxon>Elysia</taxon>
    </lineage>
</organism>
<keyword evidence="8 11" id="KW-0694">RNA-binding</keyword>
<dbReference type="GO" id="GO:0003723">
    <property type="term" value="F:RNA binding"/>
    <property type="evidence" value="ECO:0007669"/>
    <property type="project" value="UniProtKB-UniRule"/>
</dbReference>
<protein>
    <recommendedName>
        <fullName evidence="11">Uridylate-specific endoribonuclease</fullName>
        <ecNumber evidence="11">4.6.1.-</ecNumber>
    </recommendedName>
</protein>
<evidence type="ECO:0000313" key="14">
    <source>
        <dbReference type="Proteomes" id="UP000271974"/>
    </source>
</evidence>
<evidence type="ECO:0000256" key="6">
    <source>
        <dbReference type="ARBA" id="ARBA00022759"/>
    </source>
</evidence>
<dbReference type="EC" id="4.6.1.-" evidence="11"/>
<comment type="catalytic activity">
    <reaction evidence="11">
        <text>ribonucleotidyl-uridine-RNA = a 5'-end dephospho-uridine-RNA + a 3'-end 2',3'-cyclophospho-ribonucleotide-RNA</text>
        <dbReference type="Rhea" id="RHEA:67792"/>
        <dbReference type="Rhea" id="RHEA-COMP:10464"/>
        <dbReference type="Rhea" id="RHEA-COMP:17354"/>
        <dbReference type="Rhea" id="RHEA-COMP:17356"/>
        <dbReference type="ChEBI" id="CHEBI:83064"/>
        <dbReference type="ChEBI" id="CHEBI:173117"/>
        <dbReference type="ChEBI" id="CHEBI:173224"/>
    </reaction>
</comment>
<sequence>MCEDVTTVTQALWESDVHRLPGDAVQLNYQADLQHAGTLQDSAPHKFFTYVNESLLRSPEYVTFLALLDNYVPYREEPELQIPQELAEQDLFLDAILATPTLKILYNHLSCKGKVRDVSEFRELLRSQWLALYARGGDSYALDSSGLEHMAGEFKSSGSVTGMHSWLSFYVKERDGQIDYYGHVCSVQTNTACTAFEWQRRIKKKSSFFLRTSPAYDIAIYSLCFTLYRHENCPVLVDGVPMTIRTHARGGHIASAYVAL</sequence>
<dbReference type="CDD" id="cd21159">
    <property type="entry name" value="XendoU"/>
    <property type="match status" value="1"/>
</dbReference>
<dbReference type="GO" id="GO:0016829">
    <property type="term" value="F:lyase activity"/>
    <property type="evidence" value="ECO:0007669"/>
    <property type="project" value="UniProtKB-KW"/>
</dbReference>
<keyword evidence="7 11" id="KW-0378">Hydrolase</keyword>
<name>A0A3S1BQ99_ELYCH</name>
<evidence type="ECO:0000313" key="13">
    <source>
        <dbReference type="EMBL" id="RUS88888.1"/>
    </source>
</evidence>
<keyword evidence="14" id="KW-1185">Reference proteome</keyword>
<dbReference type="InterPro" id="IPR039787">
    <property type="entry name" value="ENDOU"/>
</dbReference>
<evidence type="ECO:0000256" key="1">
    <source>
        <dbReference type="ARBA" id="ARBA00001936"/>
    </source>
</evidence>
<dbReference type="GO" id="GO:0004521">
    <property type="term" value="F:RNA endonuclease activity"/>
    <property type="evidence" value="ECO:0007669"/>
    <property type="project" value="UniProtKB-UniRule"/>
</dbReference>
<dbReference type="Pfam" id="PF09412">
    <property type="entry name" value="XendoU"/>
    <property type="match status" value="1"/>
</dbReference>
<comment type="cofactor">
    <cofactor evidence="1 11">
        <name>Mn(2+)</name>
        <dbReference type="ChEBI" id="CHEBI:29035"/>
    </cofactor>
</comment>
<dbReference type="OrthoDB" id="430326at2759"/>
<keyword evidence="5 11" id="KW-0479">Metal-binding</keyword>
<evidence type="ECO:0000256" key="2">
    <source>
        <dbReference type="ARBA" id="ARBA00010168"/>
    </source>
</evidence>
<evidence type="ECO:0000256" key="8">
    <source>
        <dbReference type="ARBA" id="ARBA00022884"/>
    </source>
</evidence>
<keyword evidence="4 11" id="KW-0540">Nuclease</keyword>
<dbReference type="PANTHER" id="PTHR12439:SF42">
    <property type="entry name" value="ENDORIBONUCLEASE-RELATED"/>
    <property type="match status" value="1"/>
</dbReference>
<evidence type="ECO:0000256" key="4">
    <source>
        <dbReference type="ARBA" id="ARBA00022722"/>
    </source>
</evidence>
<dbReference type="PANTHER" id="PTHR12439">
    <property type="entry name" value="PLACENTAL PROTEIN 11-RELATED"/>
    <property type="match status" value="1"/>
</dbReference>
<evidence type="ECO:0000256" key="3">
    <source>
        <dbReference type="ARBA" id="ARBA00011245"/>
    </source>
</evidence>
<comment type="similarity">
    <text evidence="2 11">Belongs to the ENDOU family.</text>
</comment>
<reference evidence="13 14" key="1">
    <citation type="submission" date="2019-01" db="EMBL/GenBank/DDBJ databases">
        <title>A draft genome assembly of the solar-powered sea slug Elysia chlorotica.</title>
        <authorList>
            <person name="Cai H."/>
            <person name="Li Q."/>
            <person name="Fang X."/>
            <person name="Li J."/>
            <person name="Curtis N.E."/>
            <person name="Altenburger A."/>
            <person name="Shibata T."/>
            <person name="Feng M."/>
            <person name="Maeda T."/>
            <person name="Schwartz J.A."/>
            <person name="Shigenobu S."/>
            <person name="Lundholm N."/>
            <person name="Nishiyama T."/>
            <person name="Yang H."/>
            <person name="Hasebe M."/>
            <person name="Li S."/>
            <person name="Pierce S.K."/>
            <person name="Wang J."/>
        </authorList>
    </citation>
    <scope>NUCLEOTIDE SEQUENCE [LARGE SCALE GENOMIC DNA]</scope>
    <source>
        <strain evidence="13">EC2010</strain>
        <tissue evidence="13">Whole organism of an adult</tissue>
    </source>
</reference>
<proteinExistence type="inferred from homology"/>
<dbReference type="Proteomes" id="UP000271974">
    <property type="component" value="Unassembled WGS sequence"/>
</dbReference>
<keyword evidence="6 11" id="KW-0255">Endonuclease</keyword>
<evidence type="ECO:0000256" key="7">
    <source>
        <dbReference type="ARBA" id="ARBA00022801"/>
    </source>
</evidence>
<evidence type="ECO:0000256" key="9">
    <source>
        <dbReference type="ARBA" id="ARBA00023211"/>
    </source>
</evidence>
<evidence type="ECO:0000259" key="12">
    <source>
        <dbReference type="PROSITE" id="PS51959"/>
    </source>
</evidence>
<evidence type="ECO:0000256" key="11">
    <source>
        <dbReference type="RuleBase" id="RU367085"/>
    </source>
</evidence>
<evidence type="ECO:0000256" key="5">
    <source>
        <dbReference type="ARBA" id="ARBA00022723"/>
    </source>
</evidence>
<dbReference type="SUPFAM" id="SSF142877">
    <property type="entry name" value="EndoU-like"/>
    <property type="match status" value="1"/>
</dbReference>